<evidence type="ECO:0000256" key="3">
    <source>
        <dbReference type="ARBA" id="ARBA00022729"/>
    </source>
</evidence>
<dbReference type="Gene3D" id="1.20.1420.20">
    <property type="entry name" value="M75 peptidase, HXXE motif"/>
    <property type="match status" value="1"/>
</dbReference>
<accession>A0A3P1WX79</accession>
<comment type="caution">
    <text evidence="6">The sequence shown here is derived from an EMBL/GenBank/DDBJ whole genome shotgun (WGS) entry which is preliminary data.</text>
</comment>
<evidence type="ECO:0000313" key="6">
    <source>
        <dbReference type="EMBL" id="RRD51222.1"/>
    </source>
</evidence>
<name>A0A3P1WX79_9ACTN</name>
<gene>
    <name evidence="6" type="ORF">EII35_02160</name>
</gene>
<dbReference type="RefSeq" id="WP_125226814.1">
    <property type="nucleotide sequence ID" value="NZ_RQYT01000002.1"/>
</dbReference>
<evidence type="ECO:0000256" key="2">
    <source>
        <dbReference type="ARBA" id="ARBA00005989"/>
    </source>
</evidence>
<comment type="subcellular location">
    <subcellularLocation>
        <location evidence="1">Periplasm</location>
    </subcellularLocation>
</comment>
<dbReference type="InterPro" id="IPR018976">
    <property type="entry name" value="Imelysin-like"/>
</dbReference>
<protein>
    <submittedName>
        <fullName evidence="6">Peptidase M75 family protein</fullName>
    </submittedName>
</protein>
<dbReference type="PROSITE" id="PS51257">
    <property type="entry name" value="PROKAR_LIPOPROTEIN"/>
    <property type="match status" value="1"/>
</dbReference>
<dbReference type="PANTHER" id="PTHR39192">
    <property type="entry name" value="IRON UPTAKE SYSTEM COMPONENT EFEO"/>
    <property type="match status" value="1"/>
</dbReference>
<feature type="domain" description="EfeO-type cupredoxin-like" evidence="5">
    <location>
        <begin position="32"/>
        <end position="121"/>
    </location>
</feature>
<evidence type="ECO:0000259" key="5">
    <source>
        <dbReference type="Pfam" id="PF13473"/>
    </source>
</evidence>
<dbReference type="NCBIfam" id="NF041757">
    <property type="entry name" value="EfeO"/>
    <property type="match status" value="1"/>
</dbReference>
<proteinExistence type="inferred from homology"/>
<dbReference type="EMBL" id="RQYT01000002">
    <property type="protein sequence ID" value="RRD51222.1"/>
    <property type="molecule type" value="Genomic_DNA"/>
</dbReference>
<dbReference type="Proteomes" id="UP000280935">
    <property type="component" value="Unassembled WGS sequence"/>
</dbReference>
<dbReference type="GO" id="GO:0042597">
    <property type="term" value="C:periplasmic space"/>
    <property type="evidence" value="ECO:0007669"/>
    <property type="project" value="UniProtKB-SubCell"/>
</dbReference>
<dbReference type="InterPro" id="IPR050894">
    <property type="entry name" value="EfeM/EfeO_iron_uptake"/>
</dbReference>
<feature type="domain" description="Imelysin-like" evidence="4">
    <location>
        <begin position="153"/>
        <end position="420"/>
    </location>
</feature>
<evidence type="ECO:0000256" key="1">
    <source>
        <dbReference type="ARBA" id="ARBA00004418"/>
    </source>
</evidence>
<dbReference type="OrthoDB" id="7348379at2"/>
<dbReference type="AlphaFoldDB" id="A0A3P1WX79"/>
<evidence type="ECO:0000259" key="4">
    <source>
        <dbReference type="Pfam" id="PF09375"/>
    </source>
</evidence>
<keyword evidence="3" id="KW-0732">Signal</keyword>
<comment type="similarity">
    <text evidence="2">Belongs to the EfeM/EfeO family.</text>
</comment>
<sequence length="430" mass="46865">MKSLSLRSLAALAAGALVLTGCTENKPATTSSSAAAQGAAAGPISVVSTDTDCKVSAAEAKSGNVTFSIKNDGPRTTEFYLLGSDGLRIVSEKENIAAGASAELTVSLQPGEYFTACKPGMRGENVGQAAFKVTGEAVELTGEDQELFAKAVTDYFAFVRNEVSELEPKVEEFAKAYIDGDDDKARDLYAKIRVHYERIEPIAETLGVLDPRIDYREIDYLAEADALKADDPTFTEWLGFHRIEKDLWVPAEDAVQPDGTPAHEGWQPSTPEQRKMIGETLIADVKKLNELVSSESFIKDNELNISTVSNGASALLEEIAVGKVTGEENWWSHYDLWDFQANLDGARIAFDLVAPIAERKGEEGKSLVAEIRKEFDELQALLAKYGSLEKGFVLYDQVTSEQQKELSDQINALREPLSKLTVTVLGIQEQ</sequence>
<dbReference type="InterPro" id="IPR028096">
    <property type="entry name" value="EfeO_Cupredoxin"/>
</dbReference>
<dbReference type="CDD" id="cd14656">
    <property type="entry name" value="Imelysin-like_EfeO"/>
    <property type="match status" value="1"/>
</dbReference>
<dbReference type="Pfam" id="PF09375">
    <property type="entry name" value="Peptidase_M75"/>
    <property type="match status" value="1"/>
</dbReference>
<dbReference type="Pfam" id="PF13473">
    <property type="entry name" value="Cupredoxin_1"/>
    <property type="match status" value="1"/>
</dbReference>
<evidence type="ECO:0000313" key="7">
    <source>
        <dbReference type="Proteomes" id="UP000280935"/>
    </source>
</evidence>
<reference evidence="6 7" key="1">
    <citation type="submission" date="2018-11" db="EMBL/GenBank/DDBJ databases">
        <title>Genomes From Bacteria Associated with the Canine Oral Cavity: a Test Case for Automated Genome-Based Taxonomic Assignment.</title>
        <authorList>
            <person name="Coil D.A."/>
            <person name="Jospin G."/>
            <person name="Darling A.E."/>
            <person name="Wallis C."/>
            <person name="Davis I.J."/>
            <person name="Harris S."/>
            <person name="Eisen J.A."/>
            <person name="Holcombe L.J."/>
            <person name="O'Flynn C."/>
        </authorList>
    </citation>
    <scope>NUCLEOTIDE SEQUENCE [LARGE SCALE GENOMIC DNA]</scope>
    <source>
        <strain evidence="6 7">OH2822_COT-296</strain>
    </source>
</reference>
<dbReference type="InterPro" id="IPR034981">
    <property type="entry name" value="Imelysin-like_EfeO/Algp7"/>
</dbReference>
<dbReference type="InterPro" id="IPR053377">
    <property type="entry name" value="Iron_uptake_EfeM/EfeO"/>
</dbReference>
<dbReference type="PANTHER" id="PTHR39192:SF1">
    <property type="entry name" value="IRON UPTAKE SYSTEM COMPONENT EFEO"/>
    <property type="match status" value="1"/>
</dbReference>
<organism evidence="6 7">
    <name type="scientific">Arachnia propionica</name>
    <dbReference type="NCBI Taxonomy" id="1750"/>
    <lineage>
        <taxon>Bacteria</taxon>
        <taxon>Bacillati</taxon>
        <taxon>Actinomycetota</taxon>
        <taxon>Actinomycetes</taxon>
        <taxon>Propionibacteriales</taxon>
        <taxon>Propionibacteriaceae</taxon>
        <taxon>Arachnia</taxon>
    </lineage>
</organism>
<dbReference type="InterPro" id="IPR038352">
    <property type="entry name" value="Imelysin_sf"/>
</dbReference>